<accession>A0A183CU13</accession>
<dbReference type="Proteomes" id="UP000050741">
    <property type="component" value="Unassembled WGS sequence"/>
</dbReference>
<reference evidence="1" key="1">
    <citation type="submission" date="2014-05" db="EMBL/GenBank/DDBJ databases">
        <title>The genome and life-stage specific transcriptomes of Globodera pallida elucidate key aspects of plant parasitism by a cyst nematode.</title>
        <authorList>
            <person name="Cotton J.A."/>
            <person name="Lilley C.J."/>
            <person name="Jones L.M."/>
            <person name="Kikuchi T."/>
            <person name="Reid A.J."/>
            <person name="Thorpe P."/>
            <person name="Tsai I.J."/>
            <person name="Beasley H."/>
            <person name="Blok V."/>
            <person name="Cock P.J.A."/>
            <person name="Van den Akker S.E."/>
            <person name="Holroyd N."/>
            <person name="Hunt M."/>
            <person name="Mantelin S."/>
            <person name="Naghra H."/>
            <person name="Pain A."/>
            <person name="Palomares-Rius J.E."/>
            <person name="Zarowiecki M."/>
            <person name="Berriman M."/>
            <person name="Jones J.T."/>
            <person name="Urwin P.E."/>
        </authorList>
    </citation>
    <scope>NUCLEOTIDE SEQUENCE [LARGE SCALE GENOMIC DNA]</scope>
    <source>
        <strain evidence="1">Lindley</strain>
    </source>
</reference>
<keyword evidence="1" id="KW-1185">Reference proteome</keyword>
<organism evidence="1 2">
    <name type="scientific">Globodera pallida</name>
    <name type="common">Potato cyst nematode worm</name>
    <name type="synonym">Heterodera pallida</name>
    <dbReference type="NCBI Taxonomy" id="36090"/>
    <lineage>
        <taxon>Eukaryota</taxon>
        <taxon>Metazoa</taxon>
        <taxon>Ecdysozoa</taxon>
        <taxon>Nematoda</taxon>
        <taxon>Chromadorea</taxon>
        <taxon>Rhabditida</taxon>
        <taxon>Tylenchina</taxon>
        <taxon>Tylenchomorpha</taxon>
        <taxon>Tylenchoidea</taxon>
        <taxon>Heteroderidae</taxon>
        <taxon>Heteroderinae</taxon>
        <taxon>Globodera</taxon>
    </lineage>
</organism>
<protein>
    <submittedName>
        <fullName evidence="2">Uncharacterized protein</fullName>
    </submittedName>
</protein>
<name>A0A183CU13_GLOPA</name>
<proteinExistence type="predicted"/>
<sequence>WAKIVWLEEAELQEIISRL</sequence>
<dbReference type="AlphaFoldDB" id="A0A183CU13"/>
<dbReference type="WBParaSite" id="GPLIN_001637100">
    <property type="protein sequence ID" value="GPLIN_001637100"/>
    <property type="gene ID" value="GPLIN_001637100"/>
</dbReference>
<evidence type="ECO:0000313" key="1">
    <source>
        <dbReference type="Proteomes" id="UP000050741"/>
    </source>
</evidence>
<reference evidence="2" key="2">
    <citation type="submission" date="2016-06" db="UniProtKB">
        <authorList>
            <consortium name="WormBaseParasite"/>
        </authorList>
    </citation>
    <scope>IDENTIFICATION</scope>
</reference>
<evidence type="ECO:0000313" key="2">
    <source>
        <dbReference type="WBParaSite" id="GPLIN_001637100"/>
    </source>
</evidence>